<evidence type="ECO:0000259" key="4">
    <source>
        <dbReference type="Pfam" id="PF00535"/>
    </source>
</evidence>
<reference evidence="5 6" key="1">
    <citation type="journal article" date="2015" name="Stand. Genomic Sci.">
        <title>Genomic Encyclopedia of Bacterial and Archaeal Type Strains, Phase III: the genomes of soil and plant-associated and newly described type strains.</title>
        <authorList>
            <person name="Whitman W.B."/>
            <person name="Woyke T."/>
            <person name="Klenk H.P."/>
            <person name="Zhou Y."/>
            <person name="Lilburn T.G."/>
            <person name="Beck B.J."/>
            <person name="De Vos P."/>
            <person name="Vandamme P."/>
            <person name="Eisen J.A."/>
            <person name="Garrity G."/>
            <person name="Hugenholtz P."/>
            <person name="Kyrpides N.C."/>
        </authorList>
    </citation>
    <scope>NUCLEOTIDE SEQUENCE [LARGE SCALE GENOMIC DNA]</scope>
    <source>
        <strain evidence="5 6">A3</strain>
    </source>
</reference>
<proteinExistence type="inferred from homology"/>
<dbReference type="PANTHER" id="PTHR43179:SF12">
    <property type="entry name" value="GALACTOFURANOSYLTRANSFERASE GLFT2"/>
    <property type="match status" value="1"/>
</dbReference>
<dbReference type="SUPFAM" id="SSF53448">
    <property type="entry name" value="Nucleotide-diphospho-sugar transferases"/>
    <property type="match status" value="1"/>
</dbReference>
<keyword evidence="6" id="KW-1185">Reference proteome</keyword>
<keyword evidence="2" id="KW-0328">Glycosyltransferase</keyword>
<evidence type="ECO:0000256" key="2">
    <source>
        <dbReference type="ARBA" id="ARBA00022676"/>
    </source>
</evidence>
<dbReference type="InterPro" id="IPR001173">
    <property type="entry name" value="Glyco_trans_2-like"/>
</dbReference>
<comment type="similarity">
    <text evidence="1">Belongs to the glycosyltransferase 2 family.</text>
</comment>
<dbReference type="Proteomes" id="UP000294862">
    <property type="component" value="Unassembled WGS sequence"/>
</dbReference>
<protein>
    <submittedName>
        <fullName evidence="5">GT2 family glycosyltransferase</fullName>
    </submittedName>
</protein>
<organism evidence="5 6">
    <name type="scientific">Dokdonella fugitiva</name>
    <dbReference type="NCBI Taxonomy" id="328517"/>
    <lineage>
        <taxon>Bacteria</taxon>
        <taxon>Pseudomonadati</taxon>
        <taxon>Pseudomonadota</taxon>
        <taxon>Gammaproteobacteria</taxon>
        <taxon>Lysobacterales</taxon>
        <taxon>Rhodanobacteraceae</taxon>
        <taxon>Dokdonella</taxon>
    </lineage>
</organism>
<dbReference type="GO" id="GO:0016757">
    <property type="term" value="F:glycosyltransferase activity"/>
    <property type="evidence" value="ECO:0007669"/>
    <property type="project" value="UniProtKB-KW"/>
</dbReference>
<dbReference type="Pfam" id="PF00535">
    <property type="entry name" value="Glycos_transf_2"/>
    <property type="match status" value="1"/>
</dbReference>
<evidence type="ECO:0000256" key="3">
    <source>
        <dbReference type="ARBA" id="ARBA00022679"/>
    </source>
</evidence>
<comment type="caution">
    <text evidence="5">The sequence shown here is derived from an EMBL/GenBank/DDBJ whole genome shotgun (WGS) entry which is preliminary data.</text>
</comment>
<evidence type="ECO:0000313" key="5">
    <source>
        <dbReference type="EMBL" id="TCO41172.1"/>
    </source>
</evidence>
<accession>A0A4R2IAN9</accession>
<dbReference type="EMBL" id="SLWQ01000003">
    <property type="protein sequence ID" value="TCO41172.1"/>
    <property type="molecule type" value="Genomic_DNA"/>
</dbReference>
<keyword evidence="3 5" id="KW-0808">Transferase</keyword>
<name>A0A4R2IAN9_9GAMM</name>
<dbReference type="AlphaFoldDB" id="A0A4R2IAN9"/>
<evidence type="ECO:0000313" key="6">
    <source>
        <dbReference type="Proteomes" id="UP000294862"/>
    </source>
</evidence>
<dbReference type="RefSeq" id="WP_158287362.1">
    <property type="nucleotide sequence ID" value="NZ_SLWQ01000003.1"/>
</dbReference>
<evidence type="ECO:0000256" key="1">
    <source>
        <dbReference type="ARBA" id="ARBA00006739"/>
    </source>
</evidence>
<dbReference type="PANTHER" id="PTHR43179">
    <property type="entry name" value="RHAMNOSYLTRANSFERASE WBBL"/>
    <property type="match status" value="1"/>
</dbReference>
<dbReference type="OrthoDB" id="5123492at2"/>
<dbReference type="Gene3D" id="3.90.550.10">
    <property type="entry name" value="Spore Coat Polysaccharide Biosynthesis Protein SpsA, Chain A"/>
    <property type="match status" value="1"/>
</dbReference>
<gene>
    <name evidence="5" type="ORF">EV148_10391</name>
</gene>
<feature type="domain" description="Glycosyltransferase 2-like" evidence="4">
    <location>
        <begin position="133"/>
        <end position="266"/>
    </location>
</feature>
<sequence length="525" mass="56862">MFGLLRRAKPVLLAPLLELRWDGRELRATCTPGALADIALDLDGCYFTSVAVDAEGRAHCAFPFAPSGTDAVELLLRAGRDGAALVAGPLRLHFGRPGLATASAGARRASLAPLAASCLVPFGRDVCAREVVVVVPVHDAPELVERCLAALRAHLDAATRVIVIDDASRDDAIGPLLERAAGFARVLRNDVNRGFTATANRGIAEAGRADVVLLNADTEVGPNWLAGLRRAAYAADDIASATAVSDNAGAFSVPELEQYNPLPPGWTTEHAARAAWQWAGLAYPQLPTGNGFCMYLRRDALDAVGVLDEAAFPQGYGEENDWSQRAAQRGLRHVVAGNVFVRHARSASFGEERRIALGRAGMAILRERWPRYESDVARTLHSYERRVLDWRVRRIHADARGGRAPLQRLLWVGPGAPAWGDAEVWTLRANRTRNELVHAGRIVAASEWVARDPEPSYRTLWDWLQLHAIEALLVTEPRDTVVEILCGLLGIARVRVAEPLAGTAAAALRTAEWLPHARLPDDPAP</sequence>
<dbReference type="InterPro" id="IPR029044">
    <property type="entry name" value="Nucleotide-diphossugar_trans"/>
</dbReference>